<evidence type="ECO:0000313" key="4">
    <source>
        <dbReference type="Proteomes" id="UP000199199"/>
    </source>
</evidence>
<dbReference type="InterPro" id="IPR055995">
    <property type="entry name" value="DUF7573"/>
</dbReference>
<feature type="domain" description="DUF7573" evidence="2">
    <location>
        <begin position="63"/>
        <end position="99"/>
    </location>
</feature>
<reference evidence="4" key="1">
    <citation type="submission" date="2016-10" db="EMBL/GenBank/DDBJ databases">
        <authorList>
            <person name="Varghese N."/>
            <person name="Submissions S."/>
        </authorList>
    </citation>
    <scope>NUCLEOTIDE SEQUENCE [LARGE SCALE GENOMIC DNA]</scope>
    <source>
        <strain evidence="4">DSM 22427</strain>
    </source>
</reference>
<evidence type="ECO:0000256" key="1">
    <source>
        <dbReference type="SAM" id="MobiDB-lite"/>
    </source>
</evidence>
<organism evidence="3 4">
    <name type="scientific">Halostagnicola kamekurae</name>
    <dbReference type="NCBI Taxonomy" id="619731"/>
    <lineage>
        <taxon>Archaea</taxon>
        <taxon>Methanobacteriati</taxon>
        <taxon>Methanobacteriota</taxon>
        <taxon>Stenosarchaea group</taxon>
        <taxon>Halobacteria</taxon>
        <taxon>Halobacteriales</taxon>
        <taxon>Natrialbaceae</taxon>
        <taxon>Halostagnicola</taxon>
    </lineage>
</organism>
<dbReference type="RefSeq" id="WP_092903817.1">
    <property type="nucleotide sequence ID" value="NZ_FOZS01000002.1"/>
</dbReference>
<dbReference type="AlphaFoldDB" id="A0A1I6RH47"/>
<feature type="compositionally biased region" description="Acidic residues" evidence="1">
    <location>
        <begin position="12"/>
        <end position="39"/>
    </location>
</feature>
<feature type="compositionally biased region" description="Basic and acidic residues" evidence="1">
    <location>
        <begin position="40"/>
        <end position="53"/>
    </location>
</feature>
<keyword evidence="4" id="KW-1185">Reference proteome</keyword>
<sequence>MTEDATLSAFTGDEDAADSSAEEGASESDTASETESDAELDAKPENALERDDTTEPGPAVEPATSTYVWGSYTCETCSETVDRAWLEDGALVCPTCKDW</sequence>
<dbReference type="OrthoDB" id="157634at2157"/>
<feature type="region of interest" description="Disordered" evidence="1">
    <location>
        <begin position="1"/>
        <end position="65"/>
    </location>
</feature>
<evidence type="ECO:0000259" key="2">
    <source>
        <dbReference type="Pfam" id="PF24458"/>
    </source>
</evidence>
<gene>
    <name evidence="3" type="ORF">SAMN04488556_1791</name>
</gene>
<protein>
    <recommendedName>
        <fullName evidence="2">DUF7573 domain-containing protein</fullName>
    </recommendedName>
</protein>
<dbReference type="EMBL" id="FOZS01000002">
    <property type="protein sequence ID" value="SFS64022.1"/>
    <property type="molecule type" value="Genomic_DNA"/>
</dbReference>
<evidence type="ECO:0000313" key="3">
    <source>
        <dbReference type="EMBL" id="SFS64022.1"/>
    </source>
</evidence>
<dbReference type="Proteomes" id="UP000199199">
    <property type="component" value="Unassembled WGS sequence"/>
</dbReference>
<proteinExistence type="predicted"/>
<dbReference type="Pfam" id="PF24458">
    <property type="entry name" value="DUF7573"/>
    <property type="match status" value="1"/>
</dbReference>
<accession>A0A1I6RH47</accession>
<name>A0A1I6RH47_9EURY</name>